<reference evidence="1 2" key="1">
    <citation type="submission" date="2018-06" db="EMBL/GenBank/DDBJ databases">
        <authorList>
            <consortium name="Pathogen Informatics"/>
            <person name="Doyle S."/>
        </authorList>
    </citation>
    <scope>NUCLEOTIDE SEQUENCE [LARGE SCALE GENOMIC DNA]</scope>
    <source>
        <strain evidence="1 2">NCTC11997</strain>
    </source>
</reference>
<dbReference type="Proteomes" id="UP000254603">
    <property type="component" value="Unassembled WGS sequence"/>
</dbReference>
<sequence length="30" mass="3435">MSNEIDFQKAWFAANYIYQPLNDSGKRVAG</sequence>
<evidence type="ECO:0000313" key="2">
    <source>
        <dbReference type="Proteomes" id="UP000254603"/>
    </source>
</evidence>
<proteinExistence type="predicted"/>
<accession>A0A378XFY9</accession>
<name>A0A378XFY9_9BURK</name>
<organism evidence="1 2">
    <name type="scientific">Oligella ureolytica</name>
    <dbReference type="NCBI Taxonomy" id="90244"/>
    <lineage>
        <taxon>Bacteria</taxon>
        <taxon>Pseudomonadati</taxon>
        <taxon>Pseudomonadota</taxon>
        <taxon>Betaproteobacteria</taxon>
        <taxon>Burkholderiales</taxon>
        <taxon>Alcaligenaceae</taxon>
        <taxon>Oligella</taxon>
    </lineage>
</organism>
<protein>
    <submittedName>
        <fullName evidence="1">Uncharacterized protein</fullName>
    </submittedName>
</protein>
<dbReference type="EMBL" id="UGSB01000001">
    <property type="protein sequence ID" value="SUA54043.1"/>
    <property type="molecule type" value="Genomic_DNA"/>
</dbReference>
<gene>
    <name evidence="1" type="ORF">NCTC11997_01384</name>
</gene>
<dbReference type="AlphaFoldDB" id="A0A378XFY9"/>
<evidence type="ECO:0000313" key="1">
    <source>
        <dbReference type="EMBL" id="SUA54043.1"/>
    </source>
</evidence>